<name>A0A6B1IVV6_9EURY</name>
<feature type="domain" description="Calcineurin-like phosphoesterase" evidence="2">
    <location>
        <begin position="1"/>
        <end position="154"/>
    </location>
</feature>
<dbReference type="AlphaFoldDB" id="A0A6B1IVV6"/>
<proteinExistence type="inferred from homology"/>
<dbReference type="GO" id="GO:0016787">
    <property type="term" value="F:hydrolase activity"/>
    <property type="evidence" value="ECO:0007669"/>
    <property type="project" value="UniProtKB-UniRule"/>
</dbReference>
<evidence type="ECO:0000313" key="4">
    <source>
        <dbReference type="Proteomes" id="UP000452321"/>
    </source>
</evidence>
<dbReference type="Gene3D" id="3.60.21.10">
    <property type="match status" value="1"/>
</dbReference>
<comment type="similarity">
    <text evidence="1">Belongs to the metallophosphoesterase superfamily. YfcE family.</text>
</comment>
<accession>A0A6B1IVV6</accession>
<dbReference type="InterPro" id="IPR053193">
    <property type="entry name" value="MetalloPDE_YfcE-like"/>
</dbReference>
<organism evidence="3 4">
    <name type="scientific">Halorubrum distributum</name>
    <dbReference type="NCBI Taxonomy" id="29283"/>
    <lineage>
        <taxon>Archaea</taxon>
        <taxon>Methanobacteriati</taxon>
        <taxon>Methanobacteriota</taxon>
        <taxon>Stenosarchaea group</taxon>
        <taxon>Halobacteria</taxon>
        <taxon>Halobacteriales</taxon>
        <taxon>Haloferacaceae</taxon>
        <taxon>Halorubrum</taxon>
        <taxon>Halorubrum distributum group</taxon>
    </lineage>
</organism>
<dbReference type="PANTHER" id="PTHR43165">
    <property type="entry name" value="METALLOPHOSPHOESTERASE"/>
    <property type="match status" value="1"/>
</dbReference>
<evidence type="ECO:0000259" key="2">
    <source>
        <dbReference type="Pfam" id="PF12850"/>
    </source>
</evidence>
<reference evidence="3 4" key="1">
    <citation type="submission" date="2019-11" db="EMBL/GenBank/DDBJ databases">
        <title>Genome sequences of 17 halophilic strains isolated from different environments.</title>
        <authorList>
            <person name="Furrow R.E."/>
        </authorList>
    </citation>
    <scope>NUCLEOTIDE SEQUENCE [LARGE SCALE GENOMIC DNA]</scope>
    <source>
        <strain evidence="3 4">22502_06_Cabo</strain>
    </source>
</reference>
<dbReference type="InterPro" id="IPR024654">
    <property type="entry name" value="Calcineurin-like_PHP_lpxH"/>
</dbReference>
<evidence type="ECO:0000313" key="3">
    <source>
        <dbReference type="EMBL" id="MYL67295.1"/>
    </source>
</evidence>
<dbReference type="EC" id="3.1.4.-" evidence="1"/>
<evidence type="ECO:0000256" key="1">
    <source>
        <dbReference type="RuleBase" id="RU362039"/>
    </source>
</evidence>
<dbReference type="InterPro" id="IPR000979">
    <property type="entry name" value="Phosphodiesterase_MJ0936/Vps29"/>
</dbReference>
<comment type="cofactor">
    <cofactor evidence="1">
        <name>a divalent metal cation</name>
        <dbReference type="ChEBI" id="CHEBI:60240"/>
    </cofactor>
</comment>
<dbReference type="NCBIfam" id="TIGR00040">
    <property type="entry name" value="yfcE"/>
    <property type="match status" value="1"/>
</dbReference>
<dbReference type="PANTHER" id="PTHR43165:SF1">
    <property type="entry name" value="PHOSPHODIESTERASE MJ0936"/>
    <property type="match status" value="1"/>
</dbReference>
<dbReference type="InterPro" id="IPR029052">
    <property type="entry name" value="Metallo-depent_PP-like"/>
</dbReference>
<comment type="caution">
    <text evidence="3">The sequence shown here is derived from an EMBL/GenBank/DDBJ whole genome shotgun (WGS) entry which is preliminary data.</text>
</comment>
<dbReference type="Proteomes" id="UP000452321">
    <property type="component" value="Unassembled WGS sequence"/>
</dbReference>
<dbReference type="RefSeq" id="WP_007996426.1">
    <property type="nucleotide sequence ID" value="NZ_JAWMCG010000008.1"/>
</dbReference>
<gene>
    <name evidence="3" type="ORF">GLW30_06070</name>
</gene>
<protein>
    <recommendedName>
        <fullName evidence="1">Phosphoesterase</fullName>
        <ecNumber evidence="1">3.1.4.-</ecNumber>
    </recommendedName>
</protein>
<dbReference type="CDD" id="cd00841">
    <property type="entry name" value="MPP_YfcE"/>
    <property type="match status" value="1"/>
</dbReference>
<dbReference type="GO" id="GO:0046872">
    <property type="term" value="F:metal ion binding"/>
    <property type="evidence" value="ECO:0007669"/>
    <property type="project" value="UniProtKB-KW"/>
</dbReference>
<dbReference type="Pfam" id="PF12850">
    <property type="entry name" value="Metallophos_2"/>
    <property type="match status" value="1"/>
</dbReference>
<keyword evidence="1" id="KW-0479">Metal-binding</keyword>
<dbReference type="SUPFAM" id="SSF56300">
    <property type="entry name" value="Metallo-dependent phosphatases"/>
    <property type="match status" value="1"/>
</dbReference>
<sequence>MLIGIVSDTHDDLDAVEAAVSLFEREGVDAVVHCGDFVAPFSVTPFDAEFDFHAVRGNNDGEWAVESTVEAFGEYHGEAAALSFDGVEVAVTHGTSDILVDALVDCGDYDYVFHGHTHAHGVEERGGTVRVNPGGLPIPVEGADDTFRVATLETAESGADAVTHHVLDE</sequence>
<dbReference type="EMBL" id="WMFC01000006">
    <property type="protein sequence ID" value="MYL67295.1"/>
    <property type="molecule type" value="Genomic_DNA"/>
</dbReference>
<dbReference type="InterPro" id="IPR041802">
    <property type="entry name" value="MPP_YfcE"/>
</dbReference>